<proteinExistence type="predicted"/>
<reference evidence="1" key="1">
    <citation type="submission" date="2014-11" db="EMBL/GenBank/DDBJ databases">
        <authorList>
            <person name="Amaro Gonzalez C."/>
        </authorList>
    </citation>
    <scope>NUCLEOTIDE SEQUENCE</scope>
</reference>
<dbReference type="EMBL" id="GBXM01077705">
    <property type="protein sequence ID" value="JAH30872.1"/>
    <property type="molecule type" value="Transcribed_RNA"/>
</dbReference>
<organism evidence="1">
    <name type="scientific">Anguilla anguilla</name>
    <name type="common">European freshwater eel</name>
    <name type="synonym">Muraena anguilla</name>
    <dbReference type="NCBI Taxonomy" id="7936"/>
    <lineage>
        <taxon>Eukaryota</taxon>
        <taxon>Metazoa</taxon>
        <taxon>Chordata</taxon>
        <taxon>Craniata</taxon>
        <taxon>Vertebrata</taxon>
        <taxon>Euteleostomi</taxon>
        <taxon>Actinopterygii</taxon>
        <taxon>Neopterygii</taxon>
        <taxon>Teleostei</taxon>
        <taxon>Anguilliformes</taxon>
        <taxon>Anguillidae</taxon>
        <taxon>Anguilla</taxon>
    </lineage>
</organism>
<evidence type="ECO:0000313" key="1">
    <source>
        <dbReference type="EMBL" id="JAH30872.1"/>
    </source>
</evidence>
<sequence>MKCRGKILNKFNLHYNHILSFFAVNYIYI</sequence>
<accession>A0A0E9RPY7</accession>
<reference evidence="1" key="2">
    <citation type="journal article" date="2015" name="Fish Shellfish Immunol.">
        <title>Early steps in the European eel (Anguilla anguilla)-Vibrio vulnificus interaction in the gills: Role of the RtxA13 toxin.</title>
        <authorList>
            <person name="Callol A."/>
            <person name="Pajuelo D."/>
            <person name="Ebbesson L."/>
            <person name="Teles M."/>
            <person name="MacKenzie S."/>
            <person name="Amaro C."/>
        </authorList>
    </citation>
    <scope>NUCLEOTIDE SEQUENCE</scope>
</reference>
<dbReference type="AlphaFoldDB" id="A0A0E9RPY7"/>
<protein>
    <submittedName>
        <fullName evidence="1">Uncharacterized protein</fullName>
    </submittedName>
</protein>
<name>A0A0E9RPY7_ANGAN</name>